<dbReference type="Pfam" id="PF13487">
    <property type="entry name" value="HD_5"/>
    <property type="match status" value="1"/>
</dbReference>
<dbReference type="KEGG" id="psuw:WQ53_09645"/>
<gene>
    <name evidence="2" type="ORF">WQ53_09645</name>
</gene>
<reference evidence="2 3" key="1">
    <citation type="journal article" date="2015" name="Genome Announc.">
        <title>Complete Genome Sequence of Pseudoxanthomonas suwonensis Strain J1, a Cellulose-Degrading Bacterium Isolated from Leaf- and Wood-Enriched Soil.</title>
        <authorList>
            <person name="Hou L."/>
            <person name="Jiang J."/>
            <person name="Xu Z."/>
            <person name="Zhou Y."/>
            <person name="Leung F.C."/>
        </authorList>
    </citation>
    <scope>NUCLEOTIDE SEQUENCE [LARGE SCALE GENOMIC DNA]</scope>
    <source>
        <strain evidence="2 3">J1</strain>
    </source>
</reference>
<dbReference type="EMBL" id="CP011144">
    <property type="protein sequence ID" value="AKC86974.1"/>
    <property type="molecule type" value="Genomic_DNA"/>
</dbReference>
<dbReference type="Proteomes" id="UP000033067">
    <property type="component" value="Chromosome"/>
</dbReference>
<dbReference type="InterPro" id="IPR003607">
    <property type="entry name" value="HD/PDEase_dom"/>
</dbReference>
<accession>A0A0E3Z402</accession>
<dbReference type="SMART" id="SM00471">
    <property type="entry name" value="HDc"/>
    <property type="match status" value="1"/>
</dbReference>
<organism evidence="2 3">
    <name type="scientific">Pseudoxanthomonas suwonensis</name>
    <dbReference type="NCBI Taxonomy" id="314722"/>
    <lineage>
        <taxon>Bacteria</taxon>
        <taxon>Pseudomonadati</taxon>
        <taxon>Pseudomonadota</taxon>
        <taxon>Gammaproteobacteria</taxon>
        <taxon>Lysobacterales</taxon>
        <taxon>Lysobacteraceae</taxon>
        <taxon>Pseudoxanthomonas</taxon>
    </lineage>
</organism>
<evidence type="ECO:0000259" key="1">
    <source>
        <dbReference type="PROSITE" id="PS51832"/>
    </source>
</evidence>
<evidence type="ECO:0000313" key="3">
    <source>
        <dbReference type="Proteomes" id="UP000033067"/>
    </source>
</evidence>
<dbReference type="PANTHER" id="PTHR43155">
    <property type="entry name" value="CYCLIC DI-GMP PHOSPHODIESTERASE PA4108-RELATED"/>
    <property type="match status" value="1"/>
</dbReference>
<proteinExistence type="predicted"/>
<dbReference type="GO" id="GO:0008081">
    <property type="term" value="F:phosphoric diester hydrolase activity"/>
    <property type="evidence" value="ECO:0007669"/>
    <property type="project" value="UniProtKB-ARBA"/>
</dbReference>
<name>A0A0E3Z402_9GAMM</name>
<dbReference type="CDD" id="cd00077">
    <property type="entry name" value="HDc"/>
    <property type="match status" value="1"/>
</dbReference>
<dbReference type="PANTHER" id="PTHR43155:SF2">
    <property type="entry name" value="CYCLIC DI-GMP PHOSPHODIESTERASE PA4108"/>
    <property type="match status" value="1"/>
</dbReference>
<dbReference type="PROSITE" id="PS51832">
    <property type="entry name" value="HD_GYP"/>
    <property type="match status" value="1"/>
</dbReference>
<dbReference type="OrthoDB" id="9802066at2"/>
<dbReference type="Gene3D" id="1.10.3210.10">
    <property type="entry name" value="Hypothetical protein af1432"/>
    <property type="match status" value="1"/>
</dbReference>
<feature type="domain" description="HD-GYP" evidence="1">
    <location>
        <begin position="141"/>
        <end position="336"/>
    </location>
</feature>
<dbReference type="NCBIfam" id="TIGR00277">
    <property type="entry name" value="HDIG"/>
    <property type="match status" value="1"/>
</dbReference>
<dbReference type="RefSeq" id="WP_052631960.1">
    <property type="nucleotide sequence ID" value="NZ_CP011144.1"/>
</dbReference>
<dbReference type="Pfam" id="PF11871">
    <property type="entry name" value="DUF3391"/>
    <property type="match status" value="1"/>
</dbReference>
<dbReference type="SUPFAM" id="SSF109604">
    <property type="entry name" value="HD-domain/PDEase-like"/>
    <property type="match status" value="1"/>
</dbReference>
<dbReference type="InterPro" id="IPR006675">
    <property type="entry name" value="HDIG_dom"/>
</dbReference>
<dbReference type="InterPro" id="IPR021812">
    <property type="entry name" value="DUF3391"/>
</dbReference>
<evidence type="ECO:0000313" key="2">
    <source>
        <dbReference type="EMBL" id="AKC86974.1"/>
    </source>
</evidence>
<dbReference type="InterPro" id="IPR037522">
    <property type="entry name" value="HD_GYP_dom"/>
</dbReference>
<sequence length="404" mass="44631">MLKTIHVDQLRPGMHVQRLNGPWLKHPFWRSSFVASDRDIDRLRESEVETVDIDASRGEDVADATDTAVATDTAPVVDTVTADAPPRPAVAARPDLASELTRARNICQAGRDAVEAMFREVRMGRMIDPGAMMPLAEEITASVDRHPGALISIARLKTADDYTYLHSVAVSALMVGLARQLGLDDDRCREAAMGGLLHDMGKACMPLEILNKPGRLTEDEFAVMRTHPEEGERLLRDSGLENATVLHMVRHHHEKYDGGGYPAQLPAESTPLLTRMSAVCDVYDAITSNRPYKEGWDPGESLRKMASWRGHFDPAVLKAFIASVGIYPIGTLVRLSSERLAVVLEQRPEALSAPLVRVFFSARSRTQILQRDLDLSAPGCDERIVGIESPAQWGFRELVKLWAS</sequence>
<dbReference type="PATRIC" id="fig|314722.6.peg.2069"/>
<keyword evidence="3" id="KW-1185">Reference proteome</keyword>
<dbReference type="AlphaFoldDB" id="A0A0E3Z402"/>
<protein>
    <submittedName>
        <fullName evidence="2">Phosphodiesterase</fullName>
    </submittedName>
</protein>